<feature type="non-terminal residue" evidence="1">
    <location>
        <position position="82"/>
    </location>
</feature>
<protein>
    <submittedName>
        <fullName evidence="1">Uncharacterized protein</fullName>
    </submittedName>
</protein>
<name>A0A8S9ZRS1_9BILA</name>
<reference evidence="1" key="1">
    <citation type="journal article" date="2020" name="Ecol. Evol.">
        <title>Genome structure and content of the rice root-knot nematode (Meloidogyne graminicola).</title>
        <authorList>
            <person name="Phan N.T."/>
            <person name="Danchin E.G.J."/>
            <person name="Klopp C."/>
            <person name="Perfus-Barbeoch L."/>
            <person name="Kozlowski D.K."/>
            <person name="Koutsovoulos G.D."/>
            <person name="Lopez-Roques C."/>
            <person name="Bouchez O."/>
            <person name="Zahm M."/>
            <person name="Besnard G."/>
            <person name="Bellafiore S."/>
        </authorList>
    </citation>
    <scope>NUCLEOTIDE SEQUENCE</scope>
    <source>
        <strain evidence="1">VN-18</strain>
    </source>
</reference>
<accession>A0A8S9ZRS1</accession>
<proteinExistence type="predicted"/>
<dbReference type="EMBL" id="JABEBT010000036">
    <property type="protein sequence ID" value="KAF7635893.1"/>
    <property type="molecule type" value="Genomic_DNA"/>
</dbReference>
<sequence length="82" mass="9941">RNQFYSFKLKFKNFVRRKKIKEIVQVQHFDISTYPINNELENKWRNAIQWGRNKYSLPTYISSNDVYVNSLNLNIKVAPKFV</sequence>
<feature type="non-terminal residue" evidence="1">
    <location>
        <position position="1"/>
    </location>
</feature>
<evidence type="ECO:0000313" key="2">
    <source>
        <dbReference type="Proteomes" id="UP000605970"/>
    </source>
</evidence>
<evidence type="ECO:0000313" key="1">
    <source>
        <dbReference type="EMBL" id="KAF7635893.1"/>
    </source>
</evidence>
<organism evidence="1 2">
    <name type="scientific">Meloidogyne graminicola</name>
    <dbReference type="NCBI Taxonomy" id="189291"/>
    <lineage>
        <taxon>Eukaryota</taxon>
        <taxon>Metazoa</taxon>
        <taxon>Ecdysozoa</taxon>
        <taxon>Nematoda</taxon>
        <taxon>Chromadorea</taxon>
        <taxon>Rhabditida</taxon>
        <taxon>Tylenchina</taxon>
        <taxon>Tylenchomorpha</taxon>
        <taxon>Tylenchoidea</taxon>
        <taxon>Meloidogynidae</taxon>
        <taxon>Meloidogyninae</taxon>
        <taxon>Meloidogyne</taxon>
    </lineage>
</organism>
<gene>
    <name evidence="1" type="ORF">Mgra_00004611</name>
</gene>
<keyword evidence="2" id="KW-1185">Reference proteome</keyword>
<comment type="caution">
    <text evidence="1">The sequence shown here is derived from an EMBL/GenBank/DDBJ whole genome shotgun (WGS) entry which is preliminary data.</text>
</comment>
<dbReference type="Proteomes" id="UP000605970">
    <property type="component" value="Unassembled WGS sequence"/>
</dbReference>
<dbReference type="AlphaFoldDB" id="A0A8S9ZRS1"/>